<evidence type="ECO:0000259" key="1">
    <source>
        <dbReference type="Pfam" id="PF07238"/>
    </source>
</evidence>
<dbReference type="Pfam" id="PF07238">
    <property type="entry name" value="PilZ"/>
    <property type="match status" value="1"/>
</dbReference>
<dbReference type="Proteomes" id="UP001652445">
    <property type="component" value="Unassembled WGS sequence"/>
</dbReference>
<proteinExistence type="predicted"/>
<organism evidence="2 3">
    <name type="scientific">Paenibacillus baimaensis</name>
    <dbReference type="NCBI Taxonomy" id="2982185"/>
    <lineage>
        <taxon>Bacteria</taxon>
        <taxon>Bacillati</taxon>
        <taxon>Bacillota</taxon>
        <taxon>Bacilli</taxon>
        <taxon>Bacillales</taxon>
        <taxon>Paenibacillaceae</taxon>
        <taxon>Paenibacillus</taxon>
    </lineage>
</organism>
<protein>
    <submittedName>
        <fullName evidence="2">PilZ domain-containing protein</fullName>
    </submittedName>
</protein>
<comment type="caution">
    <text evidence="2">The sequence shown here is derived from an EMBL/GenBank/DDBJ whole genome shotgun (WGS) entry which is preliminary data.</text>
</comment>
<sequence>MLSRSVTSGISYEYTDEIFKNPSTVLIHSRTVVEKNDFVSTGLLSYAEGDILEIEIPEYKVFELGDSVKLTVYSAGGIFTFQSTVVAKDEGSLIVINPPQNRQRFIEKRSNPRIEVSEKGTIHKLIRLDTNEKQPLSKAVGLTVQNISVSGLGFTVRDEFDLGHDSVVDAELDLGFSFPCVCEVIRREKIEGGYYYGAQYVQLASDKANSLRAYVLKKQVEAHFSKKNLEMIKRTFK</sequence>
<evidence type="ECO:0000313" key="2">
    <source>
        <dbReference type="EMBL" id="MCU6793010.1"/>
    </source>
</evidence>
<feature type="domain" description="PilZ" evidence="1">
    <location>
        <begin position="108"/>
        <end position="216"/>
    </location>
</feature>
<reference evidence="2 3" key="1">
    <citation type="submission" date="2022-09" db="EMBL/GenBank/DDBJ databases">
        <authorList>
            <person name="Han X.L."/>
            <person name="Wang Q."/>
            <person name="Lu T."/>
        </authorList>
    </citation>
    <scope>NUCLEOTIDE SEQUENCE [LARGE SCALE GENOMIC DNA]</scope>
    <source>
        <strain evidence="2 3">WQ 127069</strain>
    </source>
</reference>
<dbReference type="Gene3D" id="2.40.10.220">
    <property type="entry name" value="predicted glycosyltransferase like domains"/>
    <property type="match status" value="1"/>
</dbReference>
<name>A0ABT2UEF0_9BACL</name>
<evidence type="ECO:0000313" key="3">
    <source>
        <dbReference type="Proteomes" id="UP001652445"/>
    </source>
</evidence>
<gene>
    <name evidence="2" type="ORF">OB236_12860</name>
</gene>
<accession>A0ABT2UEF0</accession>
<dbReference type="RefSeq" id="WP_262684326.1">
    <property type="nucleotide sequence ID" value="NZ_JAOQIO010000036.1"/>
</dbReference>
<dbReference type="InterPro" id="IPR009875">
    <property type="entry name" value="PilZ_domain"/>
</dbReference>
<dbReference type="EMBL" id="JAOQIO010000036">
    <property type="protein sequence ID" value="MCU6793010.1"/>
    <property type="molecule type" value="Genomic_DNA"/>
</dbReference>
<keyword evidence="3" id="KW-1185">Reference proteome</keyword>
<dbReference type="SUPFAM" id="SSF141371">
    <property type="entry name" value="PilZ domain-like"/>
    <property type="match status" value="1"/>
</dbReference>